<evidence type="ECO:0000313" key="3">
    <source>
        <dbReference type="EMBL" id="KAK3168947.1"/>
    </source>
</evidence>
<feature type="transmembrane region" description="Helical" evidence="2">
    <location>
        <begin position="295"/>
        <end position="316"/>
    </location>
</feature>
<feature type="region of interest" description="Disordered" evidence="1">
    <location>
        <begin position="142"/>
        <end position="163"/>
    </location>
</feature>
<dbReference type="AlphaFoldDB" id="A0AAD9Z251"/>
<comment type="caution">
    <text evidence="3">The sequence shown here is derived from an EMBL/GenBank/DDBJ whole genome shotgun (WGS) entry which is preliminary data.</text>
</comment>
<proteinExistence type="predicted"/>
<feature type="transmembrane region" description="Helical" evidence="2">
    <location>
        <begin position="97"/>
        <end position="118"/>
    </location>
</feature>
<protein>
    <submittedName>
        <fullName evidence="3">Uncharacterized protein</fullName>
    </submittedName>
</protein>
<evidence type="ECO:0000313" key="4">
    <source>
        <dbReference type="Proteomes" id="UP001276659"/>
    </source>
</evidence>
<organism evidence="3 4">
    <name type="scientific">Lepraria neglecta</name>
    <dbReference type="NCBI Taxonomy" id="209136"/>
    <lineage>
        <taxon>Eukaryota</taxon>
        <taxon>Fungi</taxon>
        <taxon>Dikarya</taxon>
        <taxon>Ascomycota</taxon>
        <taxon>Pezizomycotina</taxon>
        <taxon>Lecanoromycetes</taxon>
        <taxon>OSLEUM clade</taxon>
        <taxon>Lecanoromycetidae</taxon>
        <taxon>Lecanorales</taxon>
        <taxon>Lecanorineae</taxon>
        <taxon>Stereocaulaceae</taxon>
        <taxon>Lepraria</taxon>
    </lineage>
</organism>
<gene>
    <name evidence="3" type="ORF">OEA41_005395</name>
</gene>
<keyword evidence="2" id="KW-1133">Transmembrane helix</keyword>
<evidence type="ECO:0000256" key="2">
    <source>
        <dbReference type="SAM" id="Phobius"/>
    </source>
</evidence>
<keyword evidence="4" id="KW-1185">Reference proteome</keyword>
<evidence type="ECO:0000256" key="1">
    <source>
        <dbReference type="SAM" id="MobiDB-lite"/>
    </source>
</evidence>
<dbReference type="EMBL" id="JASNWA010000010">
    <property type="protein sequence ID" value="KAK3168947.1"/>
    <property type="molecule type" value="Genomic_DNA"/>
</dbReference>
<feature type="transmembrane region" description="Helical" evidence="2">
    <location>
        <begin position="263"/>
        <end position="283"/>
    </location>
</feature>
<keyword evidence="2" id="KW-0812">Transmembrane</keyword>
<feature type="transmembrane region" description="Helical" evidence="2">
    <location>
        <begin position="58"/>
        <end position="77"/>
    </location>
</feature>
<sequence>MAVISSKKSRLEQGTAYQIFGERRRHTRSCDILEPKFPGPSRRVAWLLILLQELQSSFLGDLLTLQFGVALGIVQVVHSRTNVPSGGLVGNQNTMSFGQLVPLLLMALPVFAAGEVYFGRFLTAYGSVKRLISTFQERHDEIAKPNPNNSATETNEDRKPFFPQKKGFQDVMERLQPAVKETNSSFGIVEANSSISITGLVQEGQIAATTSTATDIEVWELRRPDTESGLRSAQGGSTLSSLQQDEVIVSSLLPEKRAKISTIWTDVIFLIVLIIALQTLLAVRLGGFGGTIGNAVSSVFIILYALLFTIGIVGGISQGFRSPRDGGFV</sequence>
<name>A0AAD9Z251_9LECA</name>
<keyword evidence="2" id="KW-0472">Membrane</keyword>
<reference evidence="3" key="1">
    <citation type="submission" date="2022-11" db="EMBL/GenBank/DDBJ databases">
        <title>Chromosomal genome sequence assembly and mating type (MAT) locus characterization of the leprose asexual lichenized fungus Lepraria neglecta (Nyl.) Erichsen.</title>
        <authorList>
            <person name="Allen J.L."/>
            <person name="Pfeffer B."/>
        </authorList>
    </citation>
    <scope>NUCLEOTIDE SEQUENCE</scope>
    <source>
        <strain evidence="3">Allen 5258</strain>
    </source>
</reference>
<dbReference type="Proteomes" id="UP001276659">
    <property type="component" value="Unassembled WGS sequence"/>
</dbReference>
<accession>A0AAD9Z251</accession>